<evidence type="ECO:0000313" key="1">
    <source>
        <dbReference type="EMBL" id="SDU85989.1"/>
    </source>
</evidence>
<proteinExistence type="predicted"/>
<reference evidence="2" key="1">
    <citation type="submission" date="2016-10" db="EMBL/GenBank/DDBJ databases">
        <authorList>
            <person name="Varghese N."/>
            <person name="Submissions S."/>
        </authorList>
    </citation>
    <scope>NUCLEOTIDE SEQUENCE [LARGE SCALE GENOMIC DNA]</scope>
    <source>
        <strain evidence="2">DSM 45079</strain>
    </source>
</reference>
<dbReference type="Pfam" id="PF18986">
    <property type="entry name" value="DUF5719"/>
    <property type="match status" value="1"/>
</dbReference>
<dbReference type="Proteomes" id="UP000182977">
    <property type="component" value="Chromosome I"/>
</dbReference>
<accession>A0A1H2LYJ1</accession>
<dbReference type="EMBL" id="LT629791">
    <property type="protein sequence ID" value="SDU85989.1"/>
    <property type="molecule type" value="Genomic_DNA"/>
</dbReference>
<dbReference type="OrthoDB" id="3729011at2"/>
<dbReference type="RefSeq" id="WP_046771479.1">
    <property type="nucleotide sequence ID" value="NZ_LBMC01000043.1"/>
</dbReference>
<gene>
    <name evidence="1" type="ORF">SAMN04488563_6838</name>
</gene>
<keyword evidence="2" id="KW-1185">Reference proteome</keyword>
<evidence type="ECO:0008006" key="3">
    <source>
        <dbReference type="Google" id="ProtNLM"/>
    </source>
</evidence>
<dbReference type="InterPro" id="IPR043777">
    <property type="entry name" value="DUF5719"/>
</dbReference>
<name>A0A1H2LYJ1_9ACTN</name>
<evidence type="ECO:0000313" key="2">
    <source>
        <dbReference type="Proteomes" id="UP000182977"/>
    </source>
</evidence>
<sequence>MISARWAGLAAGVGVAVVVGGATLIGPPDSIVDDHPEVREPVVRSSLVCPYVDGEEAGTAELGVLALPGVDLPEAVEGAEQPPVTVQALALPPDPDDPEATGDPAEEAAAEPLVSIAERGVPTITPVETAAGTSYSVTGQGALAPGLAAEQSLILQEVDLRGVSTATCTAPRREHWFVGASAEVGRRGRLILANPTDVPAVIDVELWDEAGVIDAPGTQDIGVPARSQRIMLLDALAAGSVTTAVRVQTSQGRVTAALEVRETDEITPQGMTYVPAAVAPRNDLWIPGVPGSGQRSLRIVAPGDTDAIVSLQILGVDGAYSPVDQDVVTVTAGTVTDIPLDSGTDPAGIRLQSDEPITGSIRVVQATDGGQPDVAYTSASEPLSGPTPVLLSRAASGIASTVLLSSATTTTARLTVQTLAADGSVAEELPMELPAGATVPVPLTAIGDATNATVVIVPEAPGSIVAARQISGTDDDGALLDLMPLISPTIEVDVPEVVGELPDVPEPAESP</sequence>
<dbReference type="STRING" id="419479.SAMN04488563_6838"/>
<protein>
    <recommendedName>
        <fullName evidence="3">Secreted protein</fullName>
    </recommendedName>
</protein>
<organism evidence="1 2">
    <name type="scientific">Jiangella alkaliphila</name>
    <dbReference type="NCBI Taxonomy" id="419479"/>
    <lineage>
        <taxon>Bacteria</taxon>
        <taxon>Bacillati</taxon>
        <taxon>Actinomycetota</taxon>
        <taxon>Actinomycetes</taxon>
        <taxon>Jiangellales</taxon>
        <taxon>Jiangellaceae</taxon>
        <taxon>Jiangella</taxon>
    </lineage>
</organism>
<dbReference type="AlphaFoldDB" id="A0A1H2LYJ1"/>